<dbReference type="SFLD" id="SFLDS00003">
    <property type="entry name" value="Haloacid_Dehalogenase"/>
    <property type="match status" value="1"/>
</dbReference>
<dbReference type="InterPro" id="IPR051540">
    <property type="entry name" value="S-2-haloacid_dehalogenase"/>
</dbReference>
<dbReference type="Gene3D" id="1.10.150.240">
    <property type="entry name" value="Putative phosphatase, domain 2"/>
    <property type="match status" value="1"/>
</dbReference>
<reference evidence="2 3" key="1">
    <citation type="submission" date="2024-02" db="EMBL/GenBank/DDBJ databases">
        <title>De novo assembly and annotation of 12 fungi associated with fruit tree decline syndrome in Ontario, Canada.</title>
        <authorList>
            <person name="Sulman M."/>
            <person name="Ellouze W."/>
            <person name="Ilyukhin E."/>
        </authorList>
    </citation>
    <scope>NUCLEOTIDE SEQUENCE [LARGE SCALE GENOMIC DNA]</scope>
    <source>
        <strain evidence="2 3">M97-236</strain>
    </source>
</reference>
<keyword evidence="3" id="KW-1185">Reference proteome</keyword>
<protein>
    <recommendedName>
        <fullName evidence="4">2-haloalkanoic acid dehalogenase</fullName>
    </recommendedName>
</protein>
<gene>
    <name evidence="2" type="ORF">SLS59_008853</name>
</gene>
<evidence type="ECO:0000313" key="2">
    <source>
        <dbReference type="EMBL" id="KAL1594230.1"/>
    </source>
</evidence>
<dbReference type="SFLD" id="SFLDG01129">
    <property type="entry name" value="C1.5:_HAD__Beta-PGM__Phosphata"/>
    <property type="match status" value="1"/>
</dbReference>
<dbReference type="Pfam" id="PF00702">
    <property type="entry name" value="Hydrolase"/>
    <property type="match status" value="1"/>
</dbReference>
<evidence type="ECO:0008006" key="4">
    <source>
        <dbReference type="Google" id="ProtNLM"/>
    </source>
</evidence>
<organism evidence="2 3">
    <name type="scientific">Nothophoma quercina</name>
    <dbReference type="NCBI Taxonomy" id="749835"/>
    <lineage>
        <taxon>Eukaryota</taxon>
        <taxon>Fungi</taxon>
        <taxon>Dikarya</taxon>
        <taxon>Ascomycota</taxon>
        <taxon>Pezizomycotina</taxon>
        <taxon>Dothideomycetes</taxon>
        <taxon>Pleosporomycetidae</taxon>
        <taxon>Pleosporales</taxon>
        <taxon>Pleosporineae</taxon>
        <taxon>Didymellaceae</taxon>
        <taxon>Nothophoma</taxon>
    </lineage>
</organism>
<dbReference type="Proteomes" id="UP001521222">
    <property type="component" value="Unassembled WGS sequence"/>
</dbReference>
<dbReference type="PANTHER" id="PTHR43316">
    <property type="entry name" value="HYDROLASE, HALOACID DELAHOGENASE-RELATED"/>
    <property type="match status" value="1"/>
</dbReference>
<keyword evidence="1" id="KW-0378">Hydrolase</keyword>
<evidence type="ECO:0000313" key="3">
    <source>
        <dbReference type="Proteomes" id="UP001521222"/>
    </source>
</evidence>
<sequence>MAPATMATQDQPKHIVFDIVGTLVSHEHFYEIIEQRLGNTLKPYSISGRLLGYAWLETAEREYTYLSLSGQYVPFAKIFQALFFRVLHFAGVPEPRDIASNEDVEYFIQEYKNCTVRPGAKECIDHLKGAGWTVWAFTSGDRERVRGYFSKGGIAIGDDHIVTCDDVGVGKPELKAYERVKEKIGVGKDEALWFAAAHGWDVSAAGRAGFRTAYCTVLEKEPLEDIFGKTDVTAETLPALAAEVVKRV</sequence>
<dbReference type="SUPFAM" id="SSF56784">
    <property type="entry name" value="HAD-like"/>
    <property type="match status" value="1"/>
</dbReference>
<dbReference type="InterPro" id="IPR023214">
    <property type="entry name" value="HAD_sf"/>
</dbReference>
<dbReference type="InterPro" id="IPR023198">
    <property type="entry name" value="PGP-like_dom2"/>
</dbReference>
<proteinExistence type="predicted"/>
<dbReference type="EMBL" id="JAKIXB020000036">
    <property type="protein sequence ID" value="KAL1594230.1"/>
    <property type="molecule type" value="Genomic_DNA"/>
</dbReference>
<dbReference type="InterPro" id="IPR036412">
    <property type="entry name" value="HAD-like_sf"/>
</dbReference>
<dbReference type="Gene3D" id="3.40.50.1000">
    <property type="entry name" value="HAD superfamily/HAD-like"/>
    <property type="match status" value="1"/>
</dbReference>
<comment type="caution">
    <text evidence="2">The sequence shown here is derived from an EMBL/GenBank/DDBJ whole genome shotgun (WGS) entry which is preliminary data.</text>
</comment>
<name>A0ABR3QQ06_9PLEO</name>
<accession>A0ABR3QQ06</accession>
<evidence type="ECO:0000256" key="1">
    <source>
        <dbReference type="ARBA" id="ARBA00022801"/>
    </source>
</evidence>
<dbReference type="PANTHER" id="PTHR43316:SF4">
    <property type="entry name" value="ACID DEHALOGENASE, PUTATIVE (AFU_ORTHOLOGUE AFUA_8G05870)-RELATED"/>
    <property type="match status" value="1"/>
</dbReference>